<dbReference type="SUPFAM" id="SSF49299">
    <property type="entry name" value="PKD domain"/>
    <property type="match status" value="3"/>
</dbReference>
<dbReference type="Gene3D" id="2.60.40.10">
    <property type="entry name" value="Immunoglobulins"/>
    <property type="match status" value="3"/>
</dbReference>
<organism evidence="2 3">
    <name type="scientific">Xanthocytophaga flava</name>
    <dbReference type="NCBI Taxonomy" id="3048013"/>
    <lineage>
        <taxon>Bacteria</taxon>
        <taxon>Pseudomonadati</taxon>
        <taxon>Bacteroidota</taxon>
        <taxon>Cytophagia</taxon>
        <taxon>Cytophagales</taxon>
        <taxon>Rhodocytophagaceae</taxon>
        <taxon>Xanthocytophaga</taxon>
    </lineage>
</organism>
<accession>A0ABT7CXA3</accession>
<comment type="caution">
    <text evidence="2">The sequence shown here is derived from an EMBL/GenBank/DDBJ whole genome shotgun (WGS) entry which is preliminary data.</text>
</comment>
<name>A0ABT7CXA3_9BACT</name>
<dbReference type="InterPro" id="IPR022409">
    <property type="entry name" value="PKD/Chitinase_dom"/>
</dbReference>
<evidence type="ECO:0000313" key="2">
    <source>
        <dbReference type="EMBL" id="MDJ1497244.1"/>
    </source>
</evidence>
<dbReference type="InterPro" id="IPR013783">
    <property type="entry name" value="Ig-like_fold"/>
</dbReference>
<dbReference type="RefSeq" id="WP_314002675.1">
    <property type="nucleotide sequence ID" value="NZ_JASJOR010000033.1"/>
</dbReference>
<dbReference type="Pfam" id="PF00801">
    <property type="entry name" value="PKD"/>
    <property type="match status" value="1"/>
</dbReference>
<proteinExistence type="predicted"/>
<keyword evidence="3" id="KW-1185">Reference proteome</keyword>
<dbReference type="InterPro" id="IPR000601">
    <property type="entry name" value="PKD_dom"/>
</dbReference>
<protein>
    <recommendedName>
        <fullName evidence="1">PKD/Chitinase domain-containing protein</fullName>
    </recommendedName>
</protein>
<sequence length="448" mass="49953">MIKKIFFLLYILLIPISLFSCFHEQEIPVNADFEYTITAKSYTVPVELTLTNKTVGADFYKWTFEGASPATSTEKQPGRIIYPNAGTYTIRLEAWNDTQHQIKELVLQLDSAVVVNFETQIEVNDFAPANVKIRNKSRGASTYEWTFEGGIPATSNAGDPPLVYFDQPGDHVITLRVTNGRETFSYSKKINLKESLQTEFTIVPVFEDEDYEAPLTATLENQTRSGLQYNWKSTGGIIANSSSQHTSIHFDSPGEYTITLEANNDKQTQVVQHTIQVKANTNLYTMKDVRLGVSAAQNTIGCLYSTKLRKVFTRNEITPENGKWIDLAFFGINSSYSYCRFVSPDSAAGFTFPDIPGATHTAFVNTIEKSPLKFTVSDFDTMTTDTPLKELAIKVNDSGTAFFTNASSPYIVLFETQDGRKGAIKIKSFIANGAQSYILADIKVQKSN</sequence>
<dbReference type="CDD" id="cd00146">
    <property type="entry name" value="PKD"/>
    <property type="match status" value="1"/>
</dbReference>
<feature type="domain" description="PKD/Chitinase" evidence="1">
    <location>
        <begin position="114"/>
        <end position="195"/>
    </location>
</feature>
<dbReference type="Proteomes" id="UP001228581">
    <property type="component" value="Unassembled WGS sequence"/>
</dbReference>
<dbReference type="InterPro" id="IPR035986">
    <property type="entry name" value="PKD_dom_sf"/>
</dbReference>
<gene>
    <name evidence="2" type="ORF">QNI19_30175</name>
</gene>
<dbReference type="EMBL" id="JASJOT010000030">
    <property type="protein sequence ID" value="MDJ1497244.1"/>
    <property type="molecule type" value="Genomic_DNA"/>
</dbReference>
<feature type="domain" description="PKD/Chitinase" evidence="1">
    <location>
        <begin position="203"/>
        <end position="280"/>
    </location>
</feature>
<dbReference type="PROSITE" id="PS51257">
    <property type="entry name" value="PROKAR_LIPOPROTEIN"/>
    <property type="match status" value="1"/>
</dbReference>
<feature type="domain" description="PKD/Chitinase" evidence="1">
    <location>
        <begin position="30"/>
        <end position="107"/>
    </location>
</feature>
<evidence type="ECO:0000259" key="1">
    <source>
        <dbReference type="SMART" id="SM00089"/>
    </source>
</evidence>
<reference evidence="2 3" key="1">
    <citation type="submission" date="2023-05" db="EMBL/GenBank/DDBJ databases">
        <authorList>
            <person name="Zhang X."/>
        </authorList>
    </citation>
    <scope>NUCLEOTIDE SEQUENCE [LARGE SCALE GENOMIC DNA]</scope>
    <source>
        <strain evidence="2 3">DM2B3-1</strain>
    </source>
</reference>
<evidence type="ECO:0000313" key="3">
    <source>
        <dbReference type="Proteomes" id="UP001228581"/>
    </source>
</evidence>
<dbReference type="SMART" id="SM00089">
    <property type="entry name" value="PKD"/>
    <property type="match status" value="3"/>
</dbReference>